<proteinExistence type="predicted"/>
<dbReference type="Proteomes" id="UP000694844">
    <property type="component" value="Chromosome 6"/>
</dbReference>
<dbReference type="AlphaFoldDB" id="A0A8B8AGL6"/>
<organism evidence="3 4">
    <name type="scientific">Crassostrea virginica</name>
    <name type="common">Eastern oyster</name>
    <dbReference type="NCBI Taxonomy" id="6565"/>
    <lineage>
        <taxon>Eukaryota</taxon>
        <taxon>Metazoa</taxon>
        <taxon>Spiralia</taxon>
        <taxon>Lophotrochozoa</taxon>
        <taxon>Mollusca</taxon>
        <taxon>Bivalvia</taxon>
        <taxon>Autobranchia</taxon>
        <taxon>Pteriomorphia</taxon>
        <taxon>Ostreida</taxon>
        <taxon>Ostreoidea</taxon>
        <taxon>Ostreidae</taxon>
        <taxon>Crassostrea</taxon>
    </lineage>
</organism>
<reference evidence="4" key="1">
    <citation type="submission" date="2025-08" db="UniProtKB">
        <authorList>
            <consortium name="RefSeq"/>
        </authorList>
    </citation>
    <scope>IDENTIFICATION</scope>
    <source>
        <tissue evidence="4">Whole sample</tissue>
    </source>
</reference>
<keyword evidence="1" id="KW-0175">Coiled coil</keyword>
<evidence type="ECO:0000313" key="3">
    <source>
        <dbReference type="Proteomes" id="UP000694844"/>
    </source>
</evidence>
<evidence type="ECO:0000256" key="1">
    <source>
        <dbReference type="SAM" id="Coils"/>
    </source>
</evidence>
<dbReference type="KEGG" id="cvn:111101111"/>
<dbReference type="RefSeq" id="XP_022289129.1">
    <property type="nucleotide sequence ID" value="XM_022433421.1"/>
</dbReference>
<feature type="coiled-coil region" evidence="1">
    <location>
        <begin position="344"/>
        <end position="397"/>
    </location>
</feature>
<accession>A0A8B8AGL6</accession>
<evidence type="ECO:0000256" key="2">
    <source>
        <dbReference type="SAM" id="MobiDB-lite"/>
    </source>
</evidence>
<dbReference type="OrthoDB" id="6067228at2759"/>
<dbReference type="GeneID" id="111101111"/>
<gene>
    <name evidence="4" type="primary">LOC111101111</name>
</gene>
<keyword evidence="3" id="KW-1185">Reference proteome</keyword>
<sequence length="452" mass="52450">MMDKARVHALILLLNYLSLVLLTCIFYSCKAQTLNLLAFEYNRRFQEIPNLSLDIGECAHYVEEISPGIPLVKQCMLPPVQGQQLVPTRSYRLNDTQNIQVKSPGDIFTYIGLCDASAVFTLGLLHRGECIAIEIASNLSFNKKTYIRAYIEYYRQKVDILELKNDFTALLTAGHGKELFVKNRSIGTMEIVLLEAKFHNKRLAGLLKKTRYHSLSMRDWFSHIKTVSGEPANTKIIRLSTANNVMETKKFKVGQSAEVDGLLGRYEGEILNTRTEIERGSREPHLNYAFQPYFARGASLRDGSDRVLWERASLAEIDINLAMLRHRSLNRKCKRTFLPACKLMKKVKKNIRRLKKTLDSKRRNWITLKHSRKHQIVEATRKEIDSLLQEQTKMNAQFRQWRRQEKIRKRAERRSRGKKQLRRKKKKTRARTNEAFNITAVPPFNNTILISV</sequence>
<feature type="region of interest" description="Disordered" evidence="2">
    <location>
        <begin position="399"/>
        <end position="431"/>
    </location>
</feature>
<name>A0A8B8AGL6_CRAVI</name>
<evidence type="ECO:0000313" key="4">
    <source>
        <dbReference type="RefSeq" id="XP_022289129.1"/>
    </source>
</evidence>
<dbReference type="PROSITE" id="PS51257">
    <property type="entry name" value="PROKAR_LIPOPROTEIN"/>
    <property type="match status" value="1"/>
</dbReference>
<feature type="compositionally biased region" description="Basic residues" evidence="2">
    <location>
        <begin position="405"/>
        <end position="430"/>
    </location>
</feature>
<protein>
    <submittedName>
        <fullName evidence="4">Uncharacterized protein LOC111101111</fullName>
    </submittedName>
</protein>